<name>A0A9N9AI47_9GLOM</name>
<sequence length="90" mass="10203">MVERIDVFPFLSVGSFFFIGIYPGYNIISLILSAVYAYIDERSGPFMLCSLNNGDLCNGITETRELLRKGCEYHAKNVIISRSEERVDTL</sequence>
<dbReference type="EMBL" id="CAJVPV010002560">
    <property type="protein sequence ID" value="CAG8529802.1"/>
    <property type="molecule type" value="Genomic_DNA"/>
</dbReference>
<reference evidence="2" key="1">
    <citation type="submission" date="2021-06" db="EMBL/GenBank/DDBJ databases">
        <authorList>
            <person name="Kallberg Y."/>
            <person name="Tangrot J."/>
            <person name="Rosling A."/>
        </authorList>
    </citation>
    <scope>NUCLEOTIDE SEQUENCE</scope>
    <source>
        <strain evidence="2">CL551</strain>
    </source>
</reference>
<keyword evidence="1" id="KW-1133">Transmembrane helix</keyword>
<proteinExistence type="predicted"/>
<keyword evidence="1" id="KW-0812">Transmembrane</keyword>
<feature type="transmembrane region" description="Helical" evidence="1">
    <location>
        <begin position="16"/>
        <end position="39"/>
    </location>
</feature>
<evidence type="ECO:0000313" key="3">
    <source>
        <dbReference type="Proteomes" id="UP000789342"/>
    </source>
</evidence>
<evidence type="ECO:0000313" key="2">
    <source>
        <dbReference type="EMBL" id="CAG8529802.1"/>
    </source>
</evidence>
<keyword evidence="3" id="KW-1185">Reference proteome</keyword>
<keyword evidence="1" id="KW-0472">Membrane</keyword>
<protein>
    <submittedName>
        <fullName evidence="2">6106_t:CDS:1</fullName>
    </submittedName>
</protein>
<accession>A0A9N9AI47</accession>
<organism evidence="2 3">
    <name type="scientific">Acaulospora morrowiae</name>
    <dbReference type="NCBI Taxonomy" id="94023"/>
    <lineage>
        <taxon>Eukaryota</taxon>
        <taxon>Fungi</taxon>
        <taxon>Fungi incertae sedis</taxon>
        <taxon>Mucoromycota</taxon>
        <taxon>Glomeromycotina</taxon>
        <taxon>Glomeromycetes</taxon>
        <taxon>Diversisporales</taxon>
        <taxon>Acaulosporaceae</taxon>
        <taxon>Acaulospora</taxon>
    </lineage>
</organism>
<dbReference type="Proteomes" id="UP000789342">
    <property type="component" value="Unassembled WGS sequence"/>
</dbReference>
<evidence type="ECO:0000256" key="1">
    <source>
        <dbReference type="SAM" id="Phobius"/>
    </source>
</evidence>
<gene>
    <name evidence="2" type="ORF">AMORRO_LOCUS4616</name>
</gene>
<dbReference type="AlphaFoldDB" id="A0A9N9AI47"/>
<comment type="caution">
    <text evidence="2">The sequence shown here is derived from an EMBL/GenBank/DDBJ whole genome shotgun (WGS) entry which is preliminary data.</text>
</comment>